<keyword evidence="11" id="KW-1185">Reference proteome</keyword>
<keyword evidence="4 7" id="KW-0521">NADP</keyword>
<dbReference type="PIRSF" id="PIRSF000232">
    <property type="entry name" value="YdjA"/>
    <property type="match status" value="1"/>
</dbReference>
<evidence type="ECO:0000313" key="11">
    <source>
        <dbReference type="Proteomes" id="UP000298781"/>
    </source>
</evidence>
<evidence type="ECO:0000256" key="4">
    <source>
        <dbReference type="ARBA" id="ARBA00022857"/>
    </source>
</evidence>
<dbReference type="Proteomes" id="UP000298781">
    <property type="component" value="Chromosome"/>
</dbReference>
<keyword evidence="3 7" id="KW-0288">FMN</keyword>
<evidence type="ECO:0000259" key="9">
    <source>
        <dbReference type="Pfam" id="PF00881"/>
    </source>
</evidence>
<name>A0A4D7BCB8_9HYPH</name>
<feature type="binding site" description="in other chain" evidence="8">
    <location>
        <begin position="30"/>
        <end position="32"/>
    </location>
    <ligand>
        <name>FMN</name>
        <dbReference type="ChEBI" id="CHEBI:58210"/>
        <note>ligand shared between dimeric partners</note>
    </ligand>
</feature>
<comment type="similarity">
    <text evidence="1 7">Belongs to the nitroreductase family.</text>
</comment>
<dbReference type="GO" id="GO:0016491">
    <property type="term" value="F:oxidoreductase activity"/>
    <property type="evidence" value="ECO:0007669"/>
    <property type="project" value="UniProtKB-UniRule"/>
</dbReference>
<feature type="binding site" evidence="8">
    <location>
        <position position="61"/>
    </location>
    <ligand>
        <name>FMN</name>
        <dbReference type="ChEBI" id="CHEBI:58210"/>
        <note>ligand shared between dimeric partners</note>
    </ligand>
</feature>
<evidence type="ECO:0000256" key="7">
    <source>
        <dbReference type="PIRNR" id="PIRNR000232"/>
    </source>
</evidence>
<dbReference type="KEGG" id="pstg:E8M01_31040"/>
<feature type="binding site" description="in other chain" evidence="8">
    <location>
        <begin position="159"/>
        <end position="161"/>
    </location>
    <ligand>
        <name>FMN</name>
        <dbReference type="ChEBI" id="CHEBI:58210"/>
        <note>ligand shared between dimeric partners</note>
    </ligand>
</feature>
<protein>
    <recommendedName>
        <fullName evidence="7">Putative NAD(P)H nitroreductase</fullName>
        <ecNumber evidence="7">1.-.-.-</ecNumber>
    </recommendedName>
</protein>
<dbReference type="Pfam" id="PF00881">
    <property type="entry name" value="Nitroreductase"/>
    <property type="match status" value="1"/>
</dbReference>
<proteinExistence type="inferred from homology"/>
<comment type="cofactor">
    <cofactor evidence="8">
        <name>FMN</name>
        <dbReference type="ChEBI" id="CHEBI:58210"/>
    </cofactor>
    <text evidence="8">Binds 1 FMN per subunit.</text>
</comment>
<feature type="binding site" evidence="8">
    <location>
        <position position="57"/>
    </location>
    <ligand>
        <name>FMN</name>
        <dbReference type="ChEBI" id="CHEBI:58210"/>
        <note>ligand shared between dimeric partners</note>
    </ligand>
</feature>
<dbReference type="CDD" id="cd02135">
    <property type="entry name" value="YdjA-like"/>
    <property type="match status" value="1"/>
</dbReference>
<accession>A0A4D7BCB8</accession>
<dbReference type="RefSeq" id="WP_136963692.1">
    <property type="nucleotide sequence ID" value="NZ_CP039690.1"/>
</dbReference>
<organism evidence="10 11">
    <name type="scientific">Phreatobacter stygius</name>
    <dbReference type="NCBI Taxonomy" id="1940610"/>
    <lineage>
        <taxon>Bacteria</taxon>
        <taxon>Pseudomonadati</taxon>
        <taxon>Pseudomonadota</taxon>
        <taxon>Alphaproteobacteria</taxon>
        <taxon>Hyphomicrobiales</taxon>
        <taxon>Phreatobacteraceae</taxon>
        <taxon>Phreatobacter</taxon>
    </lineage>
</organism>
<dbReference type="OrthoDB" id="9804207at2"/>
<evidence type="ECO:0000256" key="2">
    <source>
        <dbReference type="ARBA" id="ARBA00022630"/>
    </source>
</evidence>
<sequence>MNIQVTDPAATAQRTGEPAGEGLLALLETRRSVGMTVLAGPGPSEAELRRLLAIAARVPDHGGLEPWRFIVIEGQARFDAGPHLAALYAAENGDMDPEKRAKFAGIMSRVFTYAPVIVIVVSRSDAAARIPAWEQDLSAGAVCMNLLTAAAALGFGATWLTGWAAYSPGAHRLFGLEAHEKVAGVVHIGTAKETPAERKRPDIAAITTRWQAPEAGPKA</sequence>
<reference evidence="10 11" key="1">
    <citation type="submission" date="2019-04" db="EMBL/GenBank/DDBJ databases">
        <title>Phreatobacter aquaticus sp. nov.</title>
        <authorList>
            <person name="Choi A."/>
        </authorList>
    </citation>
    <scope>NUCLEOTIDE SEQUENCE [LARGE SCALE GENOMIC DNA]</scope>
    <source>
        <strain evidence="10 11">KCTC 52518</strain>
    </source>
</reference>
<gene>
    <name evidence="10" type="ORF">E8M01_31040</name>
</gene>
<evidence type="ECO:0000256" key="5">
    <source>
        <dbReference type="ARBA" id="ARBA00023002"/>
    </source>
</evidence>
<evidence type="ECO:0000256" key="1">
    <source>
        <dbReference type="ARBA" id="ARBA00007118"/>
    </source>
</evidence>
<dbReference type="PANTHER" id="PTHR43821:SF1">
    <property type="entry name" value="NAD(P)H NITROREDUCTASE YDJA-RELATED"/>
    <property type="match status" value="1"/>
</dbReference>
<dbReference type="AlphaFoldDB" id="A0A4D7BCB8"/>
<evidence type="ECO:0000256" key="3">
    <source>
        <dbReference type="ARBA" id="ARBA00022643"/>
    </source>
</evidence>
<dbReference type="InterPro" id="IPR026021">
    <property type="entry name" value="YdjA-like"/>
</dbReference>
<dbReference type="SUPFAM" id="SSF55469">
    <property type="entry name" value="FMN-dependent nitroreductase-like"/>
    <property type="match status" value="1"/>
</dbReference>
<keyword evidence="2 7" id="KW-0285">Flavoprotein</keyword>
<dbReference type="PANTHER" id="PTHR43821">
    <property type="entry name" value="NAD(P)H NITROREDUCTASE YDJA-RELATED"/>
    <property type="match status" value="1"/>
</dbReference>
<dbReference type="InterPro" id="IPR029479">
    <property type="entry name" value="Nitroreductase"/>
</dbReference>
<keyword evidence="6 7" id="KW-0520">NAD</keyword>
<dbReference type="Gene3D" id="3.40.109.10">
    <property type="entry name" value="NADH Oxidase"/>
    <property type="match status" value="1"/>
</dbReference>
<feature type="domain" description="Nitroreductase" evidence="9">
    <location>
        <begin position="29"/>
        <end position="189"/>
    </location>
</feature>
<evidence type="ECO:0000256" key="8">
    <source>
        <dbReference type="PIRSR" id="PIRSR000232-1"/>
    </source>
</evidence>
<dbReference type="InterPro" id="IPR052530">
    <property type="entry name" value="NAD(P)H_nitroreductase"/>
</dbReference>
<evidence type="ECO:0000313" key="10">
    <source>
        <dbReference type="EMBL" id="QCI68273.1"/>
    </source>
</evidence>
<evidence type="ECO:0000256" key="6">
    <source>
        <dbReference type="ARBA" id="ARBA00023027"/>
    </source>
</evidence>
<keyword evidence="5 7" id="KW-0560">Oxidoreductase</keyword>
<dbReference type="EC" id="1.-.-.-" evidence="7"/>
<dbReference type="InterPro" id="IPR000415">
    <property type="entry name" value="Nitroreductase-like"/>
</dbReference>
<dbReference type="EMBL" id="CP039690">
    <property type="protein sequence ID" value="QCI68273.1"/>
    <property type="molecule type" value="Genomic_DNA"/>
</dbReference>